<evidence type="ECO:0000256" key="1">
    <source>
        <dbReference type="SAM" id="MobiDB-lite"/>
    </source>
</evidence>
<dbReference type="AlphaFoldDB" id="A0A699QLJ4"/>
<proteinExistence type="predicted"/>
<dbReference type="EMBL" id="BKCJ011020475">
    <property type="protein sequence ID" value="GFC68515.1"/>
    <property type="molecule type" value="Genomic_DNA"/>
</dbReference>
<reference evidence="2" key="1">
    <citation type="journal article" date="2019" name="Sci. Rep.">
        <title>Draft genome of Tanacetum cinerariifolium, the natural source of mosquito coil.</title>
        <authorList>
            <person name="Yamashiro T."/>
            <person name="Shiraishi A."/>
            <person name="Satake H."/>
            <person name="Nakayama K."/>
        </authorList>
    </citation>
    <scope>NUCLEOTIDE SEQUENCE</scope>
</reference>
<protein>
    <submittedName>
        <fullName evidence="2">Uncharacterized protein</fullName>
    </submittedName>
</protein>
<feature type="region of interest" description="Disordered" evidence="1">
    <location>
        <begin position="134"/>
        <end position="164"/>
    </location>
</feature>
<name>A0A699QLJ4_TANCI</name>
<organism evidence="2">
    <name type="scientific">Tanacetum cinerariifolium</name>
    <name type="common">Dalmatian daisy</name>
    <name type="synonym">Chrysanthemum cinerariifolium</name>
    <dbReference type="NCBI Taxonomy" id="118510"/>
    <lineage>
        <taxon>Eukaryota</taxon>
        <taxon>Viridiplantae</taxon>
        <taxon>Streptophyta</taxon>
        <taxon>Embryophyta</taxon>
        <taxon>Tracheophyta</taxon>
        <taxon>Spermatophyta</taxon>
        <taxon>Magnoliopsida</taxon>
        <taxon>eudicotyledons</taxon>
        <taxon>Gunneridae</taxon>
        <taxon>Pentapetalae</taxon>
        <taxon>asterids</taxon>
        <taxon>campanulids</taxon>
        <taxon>Asterales</taxon>
        <taxon>Asteraceae</taxon>
        <taxon>Asteroideae</taxon>
        <taxon>Anthemideae</taxon>
        <taxon>Anthemidinae</taxon>
        <taxon>Tanacetum</taxon>
    </lineage>
</organism>
<comment type="caution">
    <text evidence="2">The sequence shown here is derived from an EMBL/GenBank/DDBJ whole genome shotgun (WGS) entry which is preliminary data.</text>
</comment>
<evidence type="ECO:0000313" key="2">
    <source>
        <dbReference type="EMBL" id="GFC68515.1"/>
    </source>
</evidence>
<accession>A0A699QLJ4</accession>
<feature type="compositionally biased region" description="Basic and acidic residues" evidence="1">
    <location>
        <begin position="134"/>
        <end position="145"/>
    </location>
</feature>
<sequence>MLQIFPKLPGQKFVNPPFEEEILAFMKDLGYSDNIKSLSDVKVEILPQPWRTFKTIINNCLSDQSIPRRNKVDWYMASNDPNITSMTFIPQHKIVQRYSAIIPDTLTNQAIKESEAYKTYYDLATGKVVPKPEYVRRSTKKKTEQVPKASPGKSVSTTFTEDAV</sequence>
<gene>
    <name evidence="2" type="ORF">Tci_840485</name>
</gene>
<feature type="compositionally biased region" description="Polar residues" evidence="1">
    <location>
        <begin position="153"/>
        <end position="164"/>
    </location>
</feature>